<keyword evidence="1 3" id="KW-0805">Transcription regulation</keyword>
<evidence type="ECO:0000256" key="1">
    <source>
        <dbReference type="ARBA" id="ARBA00023015"/>
    </source>
</evidence>
<evidence type="ECO:0000256" key="3">
    <source>
        <dbReference type="RuleBase" id="RU004409"/>
    </source>
</evidence>
<comment type="similarity">
    <text evidence="3">Belongs to the Rsd/AlgQ family.</text>
</comment>
<name>A0ABV7CLL5_9GAMM</name>
<evidence type="ECO:0000256" key="2">
    <source>
        <dbReference type="ARBA" id="ARBA00023163"/>
    </source>
</evidence>
<dbReference type="PIRSF" id="PIRSF016548">
    <property type="entry name" value="Rsd_AlgQ"/>
    <property type="match status" value="1"/>
</dbReference>
<dbReference type="InterPro" id="IPR038309">
    <property type="entry name" value="Rsd/AlgQ_sf"/>
</dbReference>
<keyword evidence="5" id="KW-1185">Reference proteome</keyword>
<dbReference type="RefSeq" id="WP_377124731.1">
    <property type="nucleotide sequence ID" value="NZ_JBHRSD010000021.1"/>
</dbReference>
<proteinExistence type="inferred from homology"/>
<sequence>MLSRLEQAQQQWGGSHSVIDNWLAERQELLVQYYQLAGCAPYDKKDHALPDHAQIQAFCQIMLDYLSAGHFEIYDDLVQECEKKGPASLQLAQSLYPRIADTTDIALDFNDKYAEGEDKHESMYDEFDKDLSTLGEALELRFELEDELIYNLFANHTGA</sequence>
<dbReference type="Pfam" id="PF04353">
    <property type="entry name" value="Rsd_AlgQ"/>
    <property type="match status" value="1"/>
</dbReference>
<evidence type="ECO:0000313" key="5">
    <source>
        <dbReference type="Proteomes" id="UP001595453"/>
    </source>
</evidence>
<dbReference type="EMBL" id="JBHRSD010000021">
    <property type="protein sequence ID" value="MFC3033341.1"/>
    <property type="molecule type" value="Genomic_DNA"/>
</dbReference>
<gene>
    <name evidence="4" type="primary">rsd</name>
    <name evidence="4" type="ORF">ACFOEE_12495</name>
</gene>
<accession>A0ABV7CLL5</accession>
<dbReference type="NCBIfam" id="NF008723">
    <property type="entry name" value="PRK11718.1"/>
    <property type="match status" value="1"/>
</dbReference>
<evidence type="ECO:0000313" key="4">
    <source>
        <dbReference type="EMBL" id="MFC3033341.1"/>
    </source>
</evidence>
<dbReference type="InterPro" id="IPR007448">
    <property type="entry name" value="Sigma70_reg_Rsd_AlgQ"/>
</dbReference>
<organism evidence="4 5">
    <name type="scientific">Pseudoalteromonas fenneropenaei</name>
    <dbReference type="NCBI Taxonomy" id="1737459"/>
    <lineage>
        <taxon>Bacteria</taxon>
        <taxon>Pseudomonadati</taxon>
        <taxon>Pseudomonadota</taxon>
        <taxon>Gammaproteobacteria</taxon>
        <taxon>Alteromonadales</taxon>
        <taxon>Pseudoalteromonadaceae</taxon>
        <taxon>Pseudoalteromonas</taxon>
    </lineage>
</organism>
<reference evidence="5" key="1">
    <citation type="journal article" date="2019" name="Int. J. Syst. Evol. Microbiol.">
        <title>The Global Catalogue of Microorganisms (GCM) 10K type strain sequencing project: providing services to taxonomists for standard genome sequencing and annotation.</title>
        <authorList>
            <consortium name="The Broad Institute Genomics Platform"/>
            <consortium name="The Broad Institute Genome Sequencing Center for Infectious Disease"/>
            <person name="Wu L."/>
            <person name="Ma J."/>
        </authorList>
    </citation>
    <scope>NUCLEOTIDE SEQUENCE [LARGE SCALE GENOMIC DNA]</scope>
    <source>
        <strain evidence="5">KCTC 42730</strain>
    </source>
</reference>
<comment type="caution">
    <text evidence="4">The sequence shown here is derived from an EMBL/GenBank/DDBJ whole genome shotgun (WGS) entry which is preliminary data.</text>
</comment>
<dbReference type="Gene3D" id="1.20.120.1370">
    <property type="entry name" value="Regulator of RNA polymerase sigma(70) subunit, domain 4"/>
    <property type="match status" value="1"/>
</dbReference>
<dbReference type="Proteomes" id="UP001595453">
    <property type="component" value="Unassembled WGS sequence"/>
</dbReference>
<keyword evidence="2 3" id="KW-0804">Transcription</keyword>
<protein>
    <submittedName>
        <fullName evidence="4">Sigma D regulator</fullName>
    </submittedName>
</protein>